<evidence type="ECO:0000259" key="7">
    <source>
        <dbReference type="PROSITE" id="PS50035"/>
    </source>
</evidence>
<organism evidence="8 9">
    <name type="scientific">Candidatus Limenecus avicola</name>
    <dbReference type="NCBI Taxonomy" id="2840847"/>
    <lineage>
        <taxon>Bacteria</taxon>
        <taxon>Bacillati</taxon>
        <taxon>Bacillota</taxon>
        <taxon>Clostridia</taxon>
        <taxon>Eubacteriales</taxon>
        <taxon>Clostridiaceae</taxon>
        <taxon>Clostridiaceae incertae sedis</taxon>
        <taxon>Candidatus Limenecus</taxon>
    </lineage>
</organism>
<reference evidence="8" key="2">
    <citation type="journal article" date="2021" name="PeerJ">
        <title>Extensive microbial diversity within the chicken gut microbiome revealed by metagenomics and culture.</title>
        <authorList>
            <person name="Gilroy R."/>
            <person name="Ravi A."/>
            <person name="Getino M."/>
            <person name="Pursley I."/>
            <person name="Horton D.L."/>
            <person name="Alikhan N.F."/>
            <person name="Baker D."/>
            <person name="Gharbi K."/>
            <person name="Hall N."/>
            <person name="Watson M."/>
            <person name="Adriaenssens E.M."/>
            <person name="Foster-Nyarko E."/>
            <person name="Jarju S."/>
            <person name="Secka A."/>
            <person name="Antonio M."/>
            <person name="Oren A."/>
            <person name="Chaudhuri R.R."/>
            <person name="La Ragione R."/>
            <person name="Hildebrand F."/>
            <person name="Pallen M.J."/>
        </authorList>
    </citation>
    <scope>NUCLEOTIDE SEQUENCE</scope>
    <source>
        <strain evidence="8">CHK154-7741</strain>
    </source>
</reference>
<name>A0A9D1N0A3_9CLOT</name>
<dbReference type="AlphaFoldDB" id="A0A9D1N0A3"/>
<evidence type="ECO:0000256" key="5">
    <source>
        <dbReference type="ARBA" id="ARBA00022963"/>
    </source>
</evidence>
<reference evidence="8" key="1">
    <citation type="submission" date="2020-10" db="EMBL/GenBank/DDBJ databases">
        <authorList>
            <person name="Gilroy R."/>
        </authorList>
    </citation>
    <scope>NUCLEOTIDE SEQUENCE</scope>
    <source>
        <strain evidence="8">CHK154-7741</strain>
    </source>
</reference>
<evidence type="ECO:0000313" key="8">
    <source>
        <dbReference type="EMBL" id="HIU92747.1"/>
    </source>
</evidence>
<dbReference type="InterPro" id="IPR001736">
    <property type="entry name" value="PLipase_D/transphosphatidylase"/>
</dbReference>
<feature type="domain" description="PLD phosphodiesterase" evidence="7">
    <location>
        <begin position="228"/>
        <end position="255"/>
    </location>
</feature>
<protein>
    <recommendedName>
        <fullName evidence="3">phospholipase D</fullName>
        <ecNumber evidence="3">3.1.4.4</ecNumber>
    </recommendedName>
</protein>
<dbReference type="SMART" id="SM00155">
    <property type="entry name" value="PLDc"/>
    <property type="match status" value="2"/>
</dbReference>
<evidence type="ECO:0000256" key="3">
    <source>
        <dbReference type="ARBA" id="ARBA00012027"/>
    </source>
</evidence>
<dbReference type="InterPro" id="IPR025202">
    <property type="entry name" value="PLD-like_dom"/>
</dbReference>
<evidence type="ECO:0000256" key="4">
    <source>
        <dbReference type="ARBA" id="ARBA00022801"/>
    </source>
</evidence>
<dbReference type="EMBL" id="DVOD01000047">
    <property type="protein sequence ID" value="HIU92747.1"/>
    <property type="molecule type" value="Genomic_DNA"/>
</dbReference>
<accession>A0A9D1N0A3</accession>
<dbReference type="Gene3D" id="3.30.870.10">
    <property type="entry name" value="Endonuclease Chain A"/>
    <property type="match status" value="2"/>
</dbReference>
<dbReference type="Pfam" id="PF13091">
    <property type="entry name" value="PLDc_2"/>
    <property type="match status" value="2"/>
</dbReference>
<dbReference type="PANTHER" id="PTHR43856:SF1">
    <property type="entry name" value="MITOCHONDRIAL CARDIOLIPIN HYDROLASE"/>
    <property type="match status" value="1"/>
</dbReference>
<keyword evidence="4" id="KW-0378">Hydrolase</keyword>
<keyword evidence="5" id="KW-0442">Lipid degradation</keyword>
<dbReference type="InterPro" id="IPR051406">
    <property type="entry name" value="PLD_domain"/>
</dbReference>
<keyword evidence="6" id="KW-0443">Lipid metabolism</keyword>
<dbReference type="SUPFAM" id="SSF56024">
    <property type="entry name" value="Phospholipase D/nuclease"/>
    <property type="match status" value="2"/>
</dbReference>
<dbReference type="GO" id="GO:0004630">
    <property type="term" value="F:phospholipase D activity"/>
    <property type="evidence" value="ECO:0007669"/>
    <property type="project" value="UniProtKB-EC"/>
</dbReference>
<evidence type="ECO:0000256" key="6">
    <source>
        <dbReference type="ARBA" id="ARBA00023098"/>
    </source>
</evidence>
<dbReference type="PANTHER" id="PTHR43856">
    <property type="entry name" value="CARDIOLIPIN HYDROLASE"/>
    <property type="match status" value="1"/>
</dbReference>
<dbReference type="GO" id="GO:0016891">
    <property type="term" value="F:RNA endonuclease activity producing 5'-phosphomonoesters, hydrolytic mechanism"/>
    <property type="evidence" value="ECO:0007669"/>
    <property type="project" value="TreeGrafter"/>
</dbReference>
<dbReference type="Proteomes" id="UP000886748">
    <property type="component" value="Unassembled WGS sequence"/>
</dbReference>
<comment type="caution">
    <text evidence="8">The sequence shown here is derived from an EMBL/GenBank/DDBJ whole genome shotgun (WGS) entry which is preliminary data.</text>
</comment>
<evidence type="ECO:0000313" key="9">
    <source>
        <dbReference type="Proteomes" id="UP000886748"/>
    </source>
</evidence>
<dbReference type="PROSITE" id="PS50035">
    <property type="entry name" value="PLD"/>
    <property type="match status" value="2"/>
</dbReference>
<comment type="similarity">
    <text evidence="2">Belongs to the phospholipase D family.</text>
</comment>
<dbReference type="GO" id="GO:0016042">
    <property type="term" value="P:lipid catabolic process"/>
    <property type="evidence" value="ECO:0007669"/>
    <property type="project" value="UniProtKB-KW"/>
</dbReference>
<evidence type="ECO:0000256" key="2">
    <source>
        <dbReference type="ARBA" id="ARBA00008664"/>
    </source>
</evidence>
<comment type="catalytic activity">
    <reaction evidence="1">
        <text>a 1,2-diacyl-sn-glycero-3-phosphocholine + H2O = a 1,2-diacyl-sn-glycero-3-phosphate + choline + H(+)</text>
        <dbReference type="Rhea" id="RHEA:14445"/>
        <dbReference type="ChEBI" id="CHEBI:15354"/>
        <dbReference type="ChEBI" id="CHEBI:15377"/>
        <dbReference type="ChEBI" id="CHEBI:15378"/>
        <dbReference type="ChEBI" id="CHEBI:57643"/>
        <dbReference type="ChEBI" id="CHEBI:58608"/>
        <dbReference type="EC" id="3.1.4.4"/>
    </reaction>
</comment>
<gene>
    <name evidence="8" type="ORF">IAD26_06395</name>
</gene>
<evidence type="ECO:0000256" key="1">
    <source>
        <dbReference type="ARBA" id="ARBA00000798"/>
    </source>
</evidence>
<proteinExistence type="inferred from homology"/>
<dbReference type="GO" id="GO:0006793">
    <property type="term" value="P:phosphorus metabolic process"/>
    <property type="evidence" value="ECO:0007669"/>
    <property type="project" value="UniProtKB-ARBA"/>
</dbReference>
<sequence length="664" mass="76035">MRSNLAIAPVEFGHRLSVSFAASNNNQYKKNNLKPALPPPKVKTPKSERPVALDDVAFWVAQKIAKKADDAGLSRTDWLLLNIPSLSYVPQVLPEPSKTAMVGKTNVTTLIDGEQIFAKAAEYIKSARDSIQIEMFEFQHPSIDGHIWPSNGADMVSGYDEHKSLLPMILKKKKENPDLKVQIILDAHKWYIDGNGQKRRHYNNQDMIRFLKTNGIDVVPYPRPAQGGSALQHVKLVAVDGKKLIIGGMNWGTHSTANHDACVAIETRTENKNSEVDNILEEIFNKDWAFCWQRLGKTKIVAGPLSEDEQQFYKGINKEIKQENVDYMKIVGELYDNPQDKKRYDENDLSKLDLIKRNPIKDPAIKVLCTKPRELAYIGEKGSESVRDYVMQKVKTAKKLRAELFVLSDKEIIQTIIERVHKGELDAKIIVDPSIIEEFPYCNTAYQKLEENNIDIRQYKTDTKITQRMHGKWAVFDDRELLIGSANWSAMAMNQNLKKGQREDYEKYTEQINREIVGYMKKVEKVEESIGLPPLIRKRLDYKEVLVRRGKIKKAVNEINETGSALMRLQDAEYLFTVKDRSALNTIKGYYKIIIDRNNAKEKYKRGNNEAAIAFEKPALARVFLRQFEKDWKHSESEYDKVLSRGKDILYPSEMSGAKLNLEG</sequence>
<dbReference type="EC" id="3.1.4.4" evidence="3"/>
<feature type="domain" description="PLD phosphodiesterase" evidence="7">
    <location>
        <begin position="465"/>
        <end position="492"/>
    </location>
</feature>